<reference evidence="1" key="1">
    <citation type="submission" date="2022-04" db="EMBL/GenBank/DDBJ databases">
        <title>Hymenobacter sp. isolated from the air.</title>
        <authorList>
            <person name="Won M."/>
            <person name="Lee C.-M."/>
            <person name="Woen H.-Y."/>
            <person name="Kwon S.-W."/>
        </authorList>
    </citation>
    <scope>NUCLEOTIDE SEQUENCE</scope>
    <source>
        <strain evidence="1">5116S-3</strain>
    </source>
</reference>
<protein>
    <submittedName>
        <fullName evidence="1">Uncharacterized protein</fullName>
    </submittedName>
</protein>
<dbReference type="KEGG" id="hcu:MUN79_18730"/>
<dbReference type="RefSeq" id="WP_244674135.1">
    <property type="nucleotide sequence ID" value="NZ_CP095046.1"/>
</dbReference>
<dbReference type="EMBL" id="CP095046">
    <property type="protein sequence ID" value="UOQ70717.1"/>
    <property type="molecule type" value="Genomic_DNA"/>
</dbReference>
<gene>
    <name evidence="1" type="ORF">MUN79_18730</name>
</gene>
<evidence type="ECO:0000313" key="1">
    <source>
        <dbReference type="EMBL" id="UOQ70717.1"/>
    </source>
</evidence>
<keyword evidence="2" id="KW-1185">Reference proteome</keyword>
<proteinExistence type="predicted"/>
<evidence type="ECO:0000313" key="2">
    <source>
        <dbReference type="Proteomes" id="UP000831796"/>
    </source>
</evidence>
<dbReference type="AlphaFoldDB" id="A0A8T9Q034"/>
<organism evidence="1 2">
    <name type="scientific">Hymenobacter cellulosilyticus</name>
    <dbReference type="NCBI Taxonomy" id="2932248"/>
    <lineage>
        <taxon>Bacteria</taxon>
        <taxon>Pseudomonadati</taxon>
        <taxon>Bacteroidota</taxon>
        <taxon>Cytophagia</taxon>
        <taxon>Cytophagales</taxon>
        <taxon>Hymenobacteraceae</taxon>
        <taxon>Hymenobacter</taxon>
    </lineage>
</organism>
<name>A0A8T9Q034_9BACT</name>
<dbReference type="Proteomes" id="UP000831796">
    <property type="component" value="Chromosome"/>
</dbReference>
<sequence>MLRQSLAEDTVASVFGPNRAYYNHFYVGYGLVAGPSERVGAELRYGNSAELVLGLRNKFRVTQALALGFDLRYARTAYYLAQNAQKVVPSPAQHHREYLALPQAQLEGFVRFNYGRRGNVIGRYVDVGAGAAG</sequence>
<accession>A0A8T9Q034</accession>